<dbReference type="InterPro" id="IPR029058">
    <property type="entry name" value="AB_hydrolase_fold"/>
</dbReference>
<dbReference type="InterPro" id="IPR000639">
    <property type="entry name" value="Epox_hydrolase-like"/>
</dbReference>
<feature type="active site" description="Nucleophile" evidence="7">
    <location>
        <position position="228"/>
    </location>
</feature>
<dbReference type="PIRSF" id="PIRSF001112">
    <property type="entry name" value="Epoxide_hydrolase"/>
    <property type="match status" value="1"/>
</dbReference>
<dbReference type="PANTHER" id="PTHR21661">
    <property type="entry name" value="EPOXIDE HYDROLASE 1-RELATED"/>
    <property type="match status" value="1"/>
</dbReference>
<reference evidence="9" key="1">
    <citation type="submission" date="2022-01" db="EMBL/GenBank/DDBJ databases">
        <authorList>
            <person name="King R."/>
        </authorList>
    </citation>
    <scope>NUCLEOTIDE SEQUENCE</scope>
</reference>
<comment type="catalytic activity">
    <reaction evidence="6">
        <text>cis-stilbene oxide + H2O = (1R,2R)-hydrobenzoin</text>
        <dbReference type="Rhea" id="RHEA:23900"/>
        <dbReference type="ChEBI" id="CHEBI:15377"/>
        <dbReference type="ChEBI" id="CHEBI:50004"/>
        <dbReference type="ChEBI" id="CHEBI:50014"/>
        <dbReference type="EC" id="3.3.2.9"/>
    </reaction>
</comment>
<dbReference type="OrthoDB" id="7130006at2759"/>
<comment type="subcellular location">
    <subcellularLocation>
        <location evidence="6">Endoplasmic reticulum membrane</location>
    </subcellularLocation>
    <subcellularLocation>
        <location evidence="2">Microsome membrane</location>
        <topology evidence="2">Single-pass membrane protein</topology>
    </subcellularLocation>
</comment>
<evidence type="ECO:0000256" key="5">
    <source>
        <dbReference type="ARBA" id="ARBA00022801"/>
    </source>
</evidence>
<evidence type="ECO:0000313" key="10">
    <source>
        <dbReference type="Proteomes" id="UP001152799"/>
    </source>
</evidence>
<protein>
    <recommendedName>
        <fullName evidence="6">Epoxide hydrolase</fullName>
        <ecNumber evidence="6">3.3.2.9</ecNumber>
    </recommendedName>
</protein>
<dbReference type="GO" id="GO:0005789">
    <property type="term" value="C:endoplasmic reticulum membrane"/>
    <property type="evidence" value="ECO:0007669"/>
    <property type="project" value="UniProtKB-SubCell"/>
</dbReference>
<comment type="similarity">
    <text evidence="3 6">Belongs to the peptidase S33 family.</text>
</comment>
<evidence type="ECO:0000256" key="7">
    <source>
        <dbReference type="PIRSR" id="PIRSR001112-1"/>
    </source>
</evidence>
<proteinExistence type="inferred from homology"/>
<evidence type="ECO:0000256" key="2">
    <source>
        <dbReference type="ARBA" id="ARBA00004111"/>
    </source>
</evidence>
<feature type="active site" description="Proton acceptor" evidence="7">
    <location>
        <position position="434"/>
    </location>
</feature>
<comment type="catalytic activity">
    <reaction evidence="1 6">
        <text>1-(4-methoxyphenyl)-N-methyl-N-[(3-methyloxetan-3-yl)methyl]methanamine + H2O = 2-{[(4-methoxybenzyl)(methyl)amino]methyl}-2-methylpropane-1,3-diol</text>
        <dbReference type="Rhea" id="RHEA:55764"/>
        <dbReference type="ChEBI" id="CHEBI:15377"/>
        <dbReference type="ChEBI" id="CHEBI:139161"/>
        <dbReference type="ChEBI" id="CHEBI:139164"/>
        <dbReference type="EC" id="3.3.2.9"/>
    </reaction>
</comment>
<dbReference type="EMBL" id="OU892282">
    <property type="protein sequence ID" value="CAG9770471.1"/>
    <property type="molecule type" value="Genomic_DNA"/>
</dbReference>
<dbReference type="InterPro" id="IPR016292">
    <property type="entry name" value="Epoxide_hydrolase"/>
</dbReference>
<dbReference type="EC" id="3.3.2.9" evidence="6"/>
<dbReference type="AlphaFoldDB" id="A0A9N9MS82"/>
<dbReference type="Pfam" id="PF06441">
    <property type="entry name" value="EHN"/>
    <property type="match status" value="1"/>
</dbReference>
<organism evidence="9 10">
    <name type="scientific">Ceutorhynchus assimilis</name>
    <name type="common">cabbage seed weevil</name>
    <dbReference type="NCBI Taxonomy" id="467358"/>
    <lineage>
        <taxon>Eukaryota</taxon>
        <taxon>Metazoa</taxon>
        <taxon>Ecdysozoa</taxon>
        <taxon>Arthropoda</taxon>
        <taxon>Hexapoda</taxon>
        <taxon>Insecta</taxon>
        <taxon>Pterygota</taxon>
        <taxon>Neoptera</taxon>
        <taxon>Endopterygota</taxon>
        <taxon>Coleoptera</taxon>
        <taxon>Polyphaga</taxon>
        <taxon>Cucujiformia</taxon>
        <taxon>Curculionidae</taxon>
        <taxon>Ceutorhynchinae</taxon>
        <taxon>Ceutorhynchus</taxon>
    </lineage>
</organism>
<evidence type="ECO:0000256" key="3">
    <source>
        <dbReference type="ARBA" id="ARBA00010088"/>
    </source>
</evidence>
<dbReference type="PANTHER" id="PTHR21661:SF35">
    <property type="entry name" value="EPOXIDE HYDROLASE"/>
    <property type="match status" value="1"/>
</dbReference>
<keyword evidence="6" id="KW-0472">Membrane</keyword>
<evidence type="ECO:0000256" key="1">
    <source>
        <dbReference type="ARBA" id="ARBA00000221"/>
    </source>
</evidence>
<dbReference type="Proteomes" id="UP001152799">
    <property type="component" value="Chromosome 6"/>
</dbReference>
<dbReference type="GO" id="GO:0097176">
    <property type="term" value="P:epoxide metabolic process"/>
    <property type="evidence" value="ECO:0007669"/>
    <property type="project" value="TreeGrafter"/>
</dbReference>
<dbReference type="GO" id="GO:0033961">
    <property type="term" value="F:cis-stilbene-oxide hydrolase activity"/>
    <property type="evidence" value="ECO:0007669"/>
    <property type="project" value="UniProtKB-UniRule"/>
</dbReference>
<dbReference type="InterPro" id="IPR010497">
    <property type="entry name" value="Epoxide_hydro_N"/>
</dbReference>
<dbReference type="PRINTS" id="PR00412">
    <property type="entry name" value="EPOXHYDRLASE"/>
</dbReference>
<name>A0A9N9MS82_9CUCU</name>
<dbReference type="SUPFAM" id="SSF53474">
    <property type="entry name" value="alpha/beta-Hydrolases"/>
    <property type="match status" value="1"/>
</dbReference>
<gene>
    <name evidence="9" type="ORF">CEUTPL_LOCUS10923</name>
</gene>
<feature type="domain" description="Epoxide hydrolase N-terminal" evidence="8">
    <location>
        <begin position="51"/>
        <end position="162"/>
    </location>
</feature>
<keyword evidence="5 6" id="KW-0378">Hydrolase</keyword>
<feature type="active site" description="Proton donor" evidence="7">
    <location>
        <position position="375"/>
    </location>
</feature>
<keyword evidence="4 6" id="KW-0058">Aromatic hydrocarbons catabolism</keyword>
<dbReference type="Gene3D" id="3.40.50.1820">
    <property type="entry name" value="alpha/beta hydrolase"/>
    <property type="match status" value="1"/>
</dbReference>
<evidence type="ECO:0000259" key="8">
    <source>
        <dbReference type="Pfam" id="PF06441"/>
    </source>
</evidence>
<sequence>MGIIVKGIFGLAVGLLGYWFYAKLSAVPEFPVYPEDTWWGKGDPIKGNTDIKPFEIDVSTEILDDLKHRLDIALPLQPPLEGVKQHYGMNSNLLQKIIDHWTTKYNWTERQSFLNQYPQYTTMIQGLNIHFLHVKPQVDKASNIKILPLMLLHGWPGSVREFYEMIPFLTQPQNGRRAVFEVIIPSMPGYGFSDAAAKSGMNPARMAQIFKILMHRLGHDKFYVQGGDWGSIIATIQTHLYPDSILGAHLNFCTCKSNICLLKLLLLGTTFPSLIATKEEIPLFTPVSSIFADLILESGYLHIQATKPDTVGTALRESPIGLAAYILEKFVTWTNLQWKDLEDGGLSRKYTYDKLLDNIMIYWVTRSITTSQRLYAEMFNKEMYLKGFDNIPTPSKVPIACARFENEPAHQPESLLRLKYSNLQQLNNYKDGGHYPAFELPEVLANDVYAFIEKIEIQGFL</sequence>
<comment type="function">
    <text evidence="6">Catalyzes juvenile hormone hydrolysis.</text>
</comment>
<evidence type="ECO:0000256" key="6">
    <source>
        <dbReference type="PIRNR" id="PIRNR001112"/>
    </source>
</evidence>
<accession>A0A9N9MS82</accession>
<keyword evidence="6" id="KW-0256">Endoplasmic reticulum</keyword>
<evidence type="ECO:0000256" key="4">
    <source>
        <dbReference type="ARBA" id="ARBA00022797"/>
    </source>
</evidence>
<evidence type="ECO:0000313" key="9">
    <source>
        <dbReference type="EMBL" id="CAG9770471.1"/>
    </source>
</evidence>
<keyword evidence="10" id="KW-1185">Reference proteome</keyword>